<dbReference type="Gene3D" id="2.60.120.650">
    <property type="entry name" value="Cupin"/>
    <property type="match status" value="1"/>
</dbReference>
<reference evidence="2" key="1">
    <citation type="journal article" date="2020" name="Nat. Commun.">
        <title>Large-scale genome sequencing of mycorrhizal fungi provides insights into the early evolution of symbiotic traits.</title>
        <authorList>
            <person name="Miyauchi S."/>
            <person name="Kiss E."/>
            <person name="Kuo A."/>
            <person name="Drula E."/>
            <person name="Kohler A."/>
            <person name="Sanchez-Garcia M."/>
            <person name="Morin E."/>
            <person name="Andreopoulos B."/>
            <person name="Barry K.W."/>
            <person name="Bonito G."/>
            <person name="Buee M."/>
            <person name="Carver A."/>
            <person name="Chen C."/>
            <person name="Cichocki N."/>
            <person name="Clum A."/>
            <person name="Culley D."/>
            <person name="Crous P.W."/>
            <person name="Fauchery L."/>
            <person name="Girlanda M."/>
            <person name="Hayes R.D."/>
            <person name="Keri Z."/>
            <person name="LaButti K."/>
            <person name="Lipzen A."/>
            <person name="Lombard V."/>
            <person name="Magnuson J."/>
            <person name="Maillard F."/>
            <person name="Murat C."/>
            <person name="Nolan M."/>
            <person name="Ohm R.A."/>
            <person name="Pangilinan J."/>
            <person name="Pereira M.F."/>
            <person name="Perotto S."/>
            <person name="Peter M."/>
            <person name="Pfister S."/>
            <person name="Riley R."/>
            <person name="Sitrit Y."/>
            <person name="Stielow J.B."/>
            <person name="Szollosi G."/>
            <person name="Zifcakova L."/>
            <person name="Stursova M."/>
            <person name="Spatafora J.W."/>
            <person name="Tedersoo L."/>
            <person name="Vaario L.M."/>
            <person name="Yamada A."/>
            <person name="Yan M."/>
            <person name="Wang P."/>
            <person name="Xu J."/>
            <person name="Bruns T."/>
            <person name="Baldrian P."/>
            <person name="Vilgalys R."/>
            <person name="Dunand C."/>
            <person name="Henrissat B."/>
            <person name="Grigoriev I.V."/>
            <person name="Hibbett D."/>
            <person name="Nagy L.G."/>
            <person name="Martin F.M."/>
        </authorList>
    </citation>
    <scope>NUCLEOTIDE SEQUENCE</scope>
    <source>
        <strain evidence="2">UH-Tt-Lm1</strain>
    </source>
</reference>
<feature type="domain" description="JmjC" evidence="1">
    <location>
        <begin position="253"/>
        <end position="406"/>
    </location>
</feature>
<proteinExistence type="predicted"/>
<evidence type="ECO:0000259" key="1">
    <source>
        <dbReference type="PROSITE" id="PS51184"/>
    </source>
</evidence>
<dbReference type="PROSITE" id="PS51184">
    <property type="entry name" value="JMJC"/>
    <property type="match status" value="1"/>
</dbReference>
<organism evidence="2 3">
    <name type="scientific">Thelephora terrestris</name>
    <dbReference type="NCBI Taxonomy" id="56493"/>
    <lineage>
        <taxon>Eukaryota</taxon>
        <taxon>Fungi</taxon>
        <taxon>Dikarya</taxon>
        <taxon>Basidiomycota</taxon>
        <taxon>Agaricomycotina</taxon>
        <taxon>Agaricomycetes</taxon>
        <taxon>Thelephorales</taxon>
        <taxon>Thelephoraceae</taxon>
        <taxon>Thelephora</taxon>
    </lineage>
</organism>
<keyword evidence="3" id="KW-1185">Reference proteome</keyword>
<reference evidence="2" key="2">
    <citation type="submission" date="2020-11" db="EMBL/GenBank/DDBJ databases">
        <authorList>
            <consortium name="DOE Joint Genome Institute"/>
            <person name="Kuo A."/>
            <person name="Miyauchi S."/>
            <person name="Kiss E."/>
            <person name="Drula E."/>
            <person name="Kohler A."/>
            <person name="Sanchez-Garcia M."/>
            <person name="Andreopoulos B."/>
            <person name="Barry K.W."/>
            <person name="Bonito G."/>
            <person name="Buee M."/>
            <person name="Carver A."/>
            <person name="Chen C."/>
            <person name="Cichocki N."/>
            <person name="Clum A."/>
            <person name="Culley D."/>
            <person name="Crous P.W."/>
            <person name="Fauchery L."/>
            <person name="Girlanda M."/>
            <person name="Hayes R."/>
            <person name="Keri Z."/>
            <person name="Labutti K."/>
            <person name="Lipzen A."/>
            <person name="Lombard V."/>
            <person name="Magnuson J."/>
            <person name="Maillard F."/>
            <person name="Morin E."/>
            <person name="Murat C."/>
            <person name="Nolan M."/>
            <person name="Ohm R."/>
            <person name="Pangilinan J."/>
            <person name="Pereira M."/>
            <person name="Perotto S."/>
            <person name="Peter M."/>
            <person name="Riley R."/>
            <person name="Sitrit Y."/>
            <person name="Stielow B."/>
            <person name="Szollosi G."/>
            <person name="Zifcakova L."/>
            <person name="Stursova M."/>
            <person name="Spatafora J.W."/>
            <person name="Tedersoo L."/>
            <person name="Vaario L.-M."/>
            <person name="Yamada A."/>
            <person name="Yan M."/>
            <person name="Wang P."/>
            <person name="Xu J."/>
            <person name="Bruns T."/>
            <person name="Baldrian P."/>
            <person name="Vilgalys R."/>
            <person name="Henrissat B."/>
            <person name="Grigoriev I.V."/>
            <person name="Hibbett D."/>
            <person name="Nagy L.G."/>
            <person name="Martin F.M."/>
        </authorList>
    </citation>
    <scope>NUCLEOTIDE SEQUENCE</scope>
    <source>
        <strain evidence="2">UH-Tt-Lm1</strain>
    </source>
</reference>
<evidence type="ECO:0000313" key="2">
    <source>
        <dbReference type="EMBL" id="KAF9792250.1"/>
    </source>
</evidence>
<name>A0A9P6HPP8_9AGAM</name>
<dbReference type="SUPFAM" id="SSF51197">
    <property type="entry name" value="Clavaminate synthase-like"/>
    <property type="match status" value="1"/>
</dbReference>
<dbReference type="Pfam" id="PF13621">
    <property type="entry name" value="Cupin_8"/>
    <property type="match status" value="1"/>
</dbReference>
<evidence type="ECO:0000313" key="3">
    <source>
        <dbReference type="Proteomes" id="UP000736335"/>
    </source>
</evidence>
<accession>A0A9P6HPP8</accession>
<dbReference type="AlphaFoldDB" id="A0A9P6HPP8"/>
<sequence>MLHQILLSLQSNDSALADFYNAALTLSPEQAADFDEFIRDCHTRLAVADDVYHFRRLYTDACILKSVYDVSAPILNPSVAAQAIRSLDKAIIIAGAAGPGRHDLILDLIQCIQSEHASLLRPPPLADVLFSTTAPSMPAPVVAARQPIPRFDAPPSLDSFQRSIALRPFIVPGHASDWPALNEHPWNSTQYLRTVSGPGRVVPVEVGSDYRTGDWSQRIMGWDDFVTSLGQTSNEVLYLAQHSLFLQFPNMREDIVVPDYVYSCPNSSDSFPGYKPPTNDEQLVLNVWLGPKGTISPAHVDPYNNCYVQVVGRKTVWLAPPWVSPALYTTSQRNPSVNKEIPQSSNTSQVDVFATEKSDEFPLFWKEVVPEAMAATLEPGDLLFFPPGWWHAFRSEDVSFSVSMWW</sequence>
<dbReference type="OrthoDB" id="47172at2759"/>
<dbReference type="Proteomes" id="UP000736335">
    <property type="component" value="Unassembled WGS sequence"/>
</dbReference>
<dbReference type="InterPro" id="IPR003347">
    <property type="entry name" value="JmjC_dom"/>
</dbReference>
<dbReference type="SMART" id="SM00558">
    <property type="entry name" value="JmjC"/>
    <property type="match status" value="1"/>
</dbReference>
<dbReference type="EMBL" id="WIUZ02000001">
    <property type="protein sequence ID" value="KAF9792250.1"/>
    <property type="molecule type" value="Genomic_DNA"/>
</dbReference>
<comment type="caution">
    <text evidence="2">The sequence shown here is derived from an EMBL/GenBank/DDBJ whole genome shotgun (WGS) entry which is preliminary data.</text>
</comment>
<gene>
    <name evidence="2" type="ORF">BJ322DRAFT_1027972</name>
</gene>
<dbReference type="PANTHER" id="PTHR12461:SF94">
    <property type="entry name" value="JMJC DOMAIN-CONTAINING PROTEIN"/>
    <property type="match status" value="1"/>
</dbReference>
<dbReference type="PANTHER" id="PTHR12461">
    <property type="entry name" value="HYPOXIA-INDUCIBLE FACTOR 1 ALPHA INHIBITOR-RELATED"/>
    <property type="match status" value="1"/>
</dbReference>
<dbReference type="InterPro" id="IPR041667">
    <property type="entry name" value="Cupin_8"/>
</dbReference>
<protein>
    <recommendedName>
        <fullName evidence="1">JmjC domain-containing protein</fullName>
    </recommendedName>
</protein>